<evidence type="ECO:0000313" key="2">
    <source>
        <dbReference type="Proteomes" id="UP000887013"/>
    </source>
</evidence>
<dbReference type="Proteomes" id="UP000887013">
    <property type="component" value="Unassembled WGS sequence"/>
</dbReference>
<accession>A0A8X6Q858</accession>
<proteinExistence type="predicted"/>
<protein>
    <submittedName>
        <fullName evidence="1">Uncharacterized protein</fullName>
    </submittedName>
</protein>
<name>A0A8X6Q858_NEPPI</name>
<comment type="caution">
    <text evidence="1">The sequence shown here is derived from an EMBL/GenBank/DDBJ whole genome shotgun (WGS) entry which is preliminary data.</text>
</comment>
<keyword evidence="2" id="KW-1185">Reference proteome</keyword>
<organism evidence="1 2">
    <name type="scientific">Nephila pilipes</name>
    <name type="common">Giant wood spider</name>
    <name type="synonym">Nephila maculata</name>
    <dbReference type="NCBI Taxonomy" id="299642"/>
    <lineage>
        <taxon>Eukaryota</taxon>
        <taxon>Metazoa</taxon>
        <taxon>Ecdysozoa</taxon>
        <taxon>Arthropoda</taxon>
        <taxon>Chelicerata</taxon>
        <taxon>Arachnida</taxon>
        <taxon>Araneae</taxon>
        <taxon>Araneomorphae</taxon>
        <taxon>Entelegynae</taxon>
        <taxon>Araneoidea</taxon>
        <taxon>Nephilidae</taxon>
        <taxon>Nephila</taxon>
    </lineage>
</organism>
<dbReference type="EMBL" id="BMAW01028032">
    <property type="protein sequence ID" value="GFU05260.1"/>
    <property type="molecule type" value="Genomic_DNA"/>
</dbReference>
<reference evidence="1" key="1">
    <citation type="submission" date="2020-08" db="EMBL/GenBank/DDBJ databases">
        <title>Multicomponent nature underlies the extraordinary mechanical properties of spider dragline silk.</title>
        <authorList>
            <person name="Kono N."/>
            <person name="Nakamura H."/>
            <person name="Mori M."/>
            <person name="Yoshida Y."/>
            <person name="Ohtoshi R."/>
            <person name="Malay A.D."/>
            <person name="Moran D.A.P."/>
            <person name="Tomita M."/>
            <person name="Numata K."/>
            <person name="Arakawa K."/>
        </authorList>
    </citation>
    <scope>NUCLEOTIDE SEQUENCE</scope>
</reference>
<evidence type="ECO:0000313" key="1">
    <source>
        <dbReference type="EMBL" id="GFU05260.1"/>
    </source>
</evidence>
<sequence length="99" mass="11266">MRASPKQKRFNQTKKTLLNCLNRIGTGVASVDPSHGSATKPLNLISKRWRDPLYRNAYNYTGEDNGRTFGDSRYSVWRFPTLAKDKATKDAMPSKYVLP</sequence>
<dbReference type="AlphaFoldDB" id="A0A8X6Q858"/>
<gene>
    <name evidence="1" type="ORF">NPIL_636301</name>
</gene>